<dbReference type="GO" id="GO:0005509">
    <property type="term" value="F:calcium ion binding"/>
    <property type="evidence" value="ECO:0007669"/>
    <property type="project" value="InterPro"/>
</dbReference>
<dbReference type="OrthoDB" id="5793936at2"/>
<evidence type="ECO:0000313" key="2">
    <source>
        <dbReference type="EMBL" id="CDH47361.1"/>
    </source>
</evidence>
<dbReference type="Gene3D" id="2.60.40.10">
    <property type="entry name" value="Immunoglobulins"/>
    <property type="match status" value="4"/>
</dbReference>
<dbReference type="Proteomes" id="UP000019184">
    <property type="component" value="Unassembled WGS sequence"/>
</dbReference>
<organism evidence="2 3">
    <name type="scientific">Candidatus Contendobacter odensis Run_B_J11</name>
    <dbReference type="NCBI Taxonomy" id="1400861"/>
    <lineage>
        <taxon>Bacteria</taxon>
        <taxon>Pseudomonadati</taxon>
        <taxon>Pseudomonadota</taxon>
        <taxon>Gammaproteobacteria</taxon>
        <taxon>Candidatus Competibacteraceae</taxon>
        <taxon>Candidatus Contendibacter</taxon>
    </lineage>
</organism>
<dbReference type="InterPro" id="IPR015919">
    <property type="entry name" value="Cadherin-like_sf"/>
</dbReference>
<evidence type="ECO:0000313" key="3">
    <source>
        <dbReference type="Proteomes" id="UP000019184"/>
    </source>
</evidence>
<name>A0A7U7J4K2_9GAMM</name>
<keyword evidence="3" id="KW-1185">Reference proteome</keyword>
<dbReference type="InterPro" id="IPR006644">
    <property type="entry name" value="Cadg"/>
</dbReference>
<reference evidence="2 3" key="1">
    <citation type="journal article" date="2014" name="ISME J.">
        <title>Candidatus Competibacter-lineage genomes retrieved from metagenomes reveal functional metabolic diversity.</title>
        <authorList>
            <person name="McIlroy S.J."/>
            <person name="Albertsen M."/>
            <person name="Andresen E.K."/>
            <person name="Saunders A.M."/>
            <person name="Kristiansen R."/>
            <person name="Stokholm-Bjerregaard M."/>
            <person name="Nielsen K.L."/>
            <person name="Nielsen P.H."/>
        </authorList>
    </citation>
    <scope>NUCLEOTIDE SEQUENCE [LARGE SCALE GENOMIC DNA]</scope>
    <source>
        <strain evidence="2 3">Run_B_J11</strain>
    </source>
</reference>
<evidence type="ECO:0000259" key="1">
    <source>
        <dbReference type="SMART" id="SM00736"/>
    </source>
</evidence>
<dbReference type="EMBL" id="CBTK010000298">
    <property type="protein sequence ID" value="CDH47361.1"/>
    <property type="molecule type" value="Genomic_DNA"/>
</dbReference>
<sequence length="1620" mass="164599">MRVLLDRLKGFAELLLLAVMLVSWGSSDAVAQFFSNPGGGSGGFTGRPLITVEISADKTSVPVNLAGFGPNPSLPYTSTLTAVVKQDGRLLPTDIQFDLAPNLAQGTLFDPADLTKGFRSLPVKGTSGLSTVFFQASATPGTVTITASAQDPNTKQTVSSSVQITVVGESRPATSIAFTGPYVNAVIAGESRFGTPPIQNGAYSRVVSVVVNDANGNPTNPNTKINFFLIDAPITGYPNNPGAFFVAGNNGDPQENGLNFSALGGQFLTKGVRPFQRLVLNGGQYRTIQTVTSEESLTIQASKPFGSDSRAAIPYVIGHAENAAILSPSFTDLSGVASTILTYPVTRVGQTAILMACTDDYVYCGMLNTCDINGANCKSVYLGVTNGSDRVLTVSATSLGPNRTTNVQMCLRDVNFTPLPATEIRYDIGSTGPAKVTVNDVEGNKGKLLTGEEGCTTVKIASSGQIPGGLPIDLNFTSDFVAAPIKVTIKSPGAGKMDGFFNCEFATDQGTASCKGTLRLTDDEGSPMAGVLIAVGQVVAPGEFVLTFNPAEGVFGKTDESGQLQVSVDIRSPGQYTFPFQTAAGGTAKYELKVGVAVPGTLKITPPTTATATVGQPYSGVFLADGGVPPYSWSLLAGQLPQGLSFSSNGSITGTPAAGSDGVYSISVQATDSKKQTGFATFTLTVGSGTSLKVTMVGPTTATIGTLYSAVFQADSGIPPYTWELLSGLASLPKGLVFDASKGLITGTPTTEGTFSFSVQATDSKGQTGSGAFTITVGDGSTGDPLAISTSTLPDGTTSTFYTALLQATGGKTPYIWSIFSGVLPAGITLDGSKGVLSGTPTSPGVFNLIMQVADGAGKTALANLALTVKQSGGGGGSVTPSGLILLVSSPDLPSSGQPSVTLTAVASDSKGVVLKDVGVQFQVKSTEADGKTPNGTIQVITSVTDDKGVATASLSTGGNKRNRIITVGAVSGEIVANPVNVTVTGTTLKVSGVDSGASVLVGDTLKLIFELKDSASVGISGATLSVSSVLNGLALPPAKSDAKGSTLSVTTNSSGVVEVNLKINQNGTDEIKASWVGGGAESIPLSLTASSDKITIEVVDANTNQPDVIGINSSGNIRVTWTSLVNCGDPNGCLVSPADISLVVTKGTLVVTNPGGNPLLATISSSVPGGAVITATGNTTRDGQPVKVASAPKSIQFVSTEPLPSKFVVQADPATIPVNVPPSTSSQSTITATVRDANDNPVPGIQISFKVIKDASGGTVSAASAVTDFSGQASVVYFAGSSTTPDNGVEIQATASSPVNLTATTTLTVSKREVFITLGTGNTITEPDPTTYALPYNVLVNDIVGGAVQGATVTLNTVPLQYRKGQYVWNGVVWVPVVAISCPNEDTNNNGILDPGEDVNNNGHLDPGNVVTTSVAAITTDKDGFGKFDVLYAQQYASWINNNLTARTKVNGSEGEQSSIFVLPPSAADVGSEKISPPGQPSPFGVLPNCAVSVEKEVALKLSTIPPASVGLSIPVAGASLGPLASVSSSVTVTVELPGFSGDLTGTTITAQGNSIVSNVSIAVPSSLATTGPTALFNVTVTNTSITNSVPVSATGTPVGTVTFAVGNAKAVVPIRLVP</sequence>
<dbReference type="SUPFAM" id="SSF49313">
    <property type="entry name" value="Cadherin-like"/>
    <property type="match status" value="3"/>
</dbReference>
<gene>
    <name evidence="2" type="ORF">BN874_80051</name>
</gene>
<dbReference type="InterPro" id="IPR013783">
    <property type="entry name" value="Ig-like_fold"/>
</dbReference>
<dbReference type="SMART" id="SM00736">
    <property type="entry name" value="CADG"/>
    <property type="match status" value="2"/>
</dbReference>
<comment type="caution">
    <text evidence="2">The sequence shown here is derived from an EMBL/GenBank/DDBJ whole genome shotgun (WGS) entry which is preliminary data.</text>
</comment>
<feature type="domain" description="Dystroglycan-type cadherin-like" evidence="1">
    <location>
        <begin position="601"/>
        <end position="693"/>
    </location>
</feature>
<dbReference type="SUPFAM" id="SSF49373">
    <property type="entry name" value="Invasin/intimin cell-adhesion fragments"/>
    <property type="match status" value="2"/>
</dbReference>
<proteinExistence type="predicted"/>
<dbReference type="InterPro" id="IPR008964">
    <property type="entry name" value="Invasin/intimin_cell_adhesion"/>
</dbReference>
<dbReference type="GO" id="GO:0016020">
    <property type="term" value="C:membrane"/>
    <property type="evidence" value="ECO:0007669"/>
    <property type="project" value="InterPro"/>
</dbReference>
<protein>
    <recommendedName>
        <fullName evidence="1">Dystroglycan-type cadherin-like domain-containing protein</fullName>
    </recommendedName>
</protein>
<accession>A0A7U7J4K2</accession>
<feature type="domain" description="Dystroglycan-type cadherin-like" evidence="1">
    <location>
        <begin position="694"/>
        <end position="784"/>
    </location>
</feature>
<dbReference type="RefSeq" id="WP_034436248.1">
    <property type="nucleotide sequence ID" value="NZ_CBTK010000298.1"/>
</dbReference>
<dbReference type="Pfam" id="PF05345">
    <property type="entry name" value="He_PIG"/>
    <property type="match status" value="3"/>
</dbReference>